<reference evidence="5 6" key="1">
    <citation type="journal article" date="2004" name="Science">
        <title>Illuminating the evolutionary history of chlamydiae.</title>
        <authorList>
            <person name="Horn M."/>
            <person name="Collingro A."/>
            <person name="Schmitz-Esser S."/>
            <person name="Beier C.L."/>
            <person name="Purkhold U."/>
            <person name="Fartmann B."/>
            <person name="Brandt P."/>
            <person name="Nyakatura G.J."/>
            <person name="Droege M."/>
            <person name="Frishman D."/>
            <person name="Rattei T."/>
            <person name="Mewes H."/>
            <person name="Wagner M."/>
        </authorList>
    </citation>
    <scope>NUCLEOTIDE SEQUENCE [LARGE SCALE GENOMIC DNA]</scope>
    <source>
        <strain evidence="5 6">UWE25</strain>
    </source>
</reference>
<dbReference type="Pfam" id="PF00166">
    <property type="entry name" value="Cpn10"/>
    <property type="match status" value="1"/>
</dbReference>
<dbReference type="STRING" id="264201.pc1179"/>
<comment type="function">
    <text evidence="3 4">Together with the chaperonin GroEL, plays an essential role in assisting protein folding. The GroEL-GroES system forms a nano-cage that allows encapsulation of the non-native substrate proteins and provides a physical environment optimized to promote and accelerate protein folding. GroES binds to the apical surface of the GroEL ring, thereby capping the opening of the GroEL channel.</text>
</comment>
<dbReference type="OrthoDB" id="9806791at2"/>
<evidence type="ECO:0000256" key="3">
    <source>
        <dbReference type="HAMAP-Rule" id="MF_00580"/>
    </source>
</evidence>
<dbReference type="AlphaFoldDB" id="Q6MBZ6"/>
<dbReference type="NCBIfam" id="NF001533">
    <property type="entry name" value="PRK00364.2-4"/>
    <property type="match status" value="1"/>
</dbReference>
<dbReference type="HOGENOM" id="CLU_132825_1_0_0"/>
<dbReference type="FunFam" id="2.30.33.40:FF:000007">
    <property type="entry name" value="10 kDa chaperonin"/>
    <property type="match status" value="1"/>
</dbReference>
<dbReference type="eggNOG" id="COG0234">
    <property type="taxonomic scope" value="Bacteria"/>
</dbReference>
<comment type="subcellular location">
    <subcellularLocation>
        <location evidence="3">Cytoplasm</location>
    </subcellularLocation>
</comment>
<dbReference type="InterPro" id="IPR011032">
    <property type="entry name" value="GroES-like_sf"/>
</dbReference>
<dbReference type="NCBIfam" id="NF001531">
    <property type="entry name" value="PRK00364.2-2"/>
    <property type="match status" value="1"/>
</dbReference>
<dbReference type="GO" id="GO:0051087">
    <property type="term" value="F:protein-folding chaperone binding"/>
    <property type="evidence" value="ECO:0007669"/>
    <property type="project" value="TreeGrafter"/>
</dbReference>
<evidence type="ECO:0000256" key="2">
    <source>
        <dbReference type="ARBA" id="ARBA00023186"/>
    </source>
</evidence>
<dbReference type="RefSeq" id="WP_011175729.1">
    <property type="nucleotide sequence ID" value="NC_005861.2"/>
</dbReference>
<dbReference type="PANTHER" id="PTHR10772">
    <property type="entry name" value="10 KDA HEAT SHOCK PROTEIN"/>
    <property type="match status" value="1"/>
</dbReference>
<dbReference type="PANTHER" id="PTHR10772:SF63">
    <property type="entry name" value="20 KDA CHAPERONIN, CHLOROPLASTIC"/>
    <property type="match status" value="1"/>
</dbReference>
<evidence type="ECO:0000256" key="4">
    <source>
        <dbReference type="RuleBase" id="RU000535"/>
    </source>
</evidence>
<gene>
    <name evidence="3" type="primary">groES</name>
    <name evidence="3" type="synonym">groS</name>
    <name evidence="5" type="ORF">PC_RS05680</name>
</gene>
<dbReference type="GO" id="GO:0051082">
    <property type="term" value="F:unfolded protein binding"/>
    <property type="evidence" value="ECO:0007669"/>
    <property type="project" value="TreeGrafter"/>
</dbReference>
<dbReference type="GO" id="GO:0005524">
    <property type="term" value="F:ATP binding"/>
    <property type="evidence" value="ECO:0007669"/>
    <property type="project" value="InterPro"/>
</dbReference>
<sequence length="106" mass="11650">MTQTQTVSQITKLKPLGNRVLVRRLAAEEKLKGGIILPDTAKKKQEQAEVIAIGTGKKDKNGTLVPMPVKIGDVILMEKYSGQEITLNDEELVILRADDIIAIVEK</sequence>
<dbReference type="EMBL" id="BX908798">
    <property type="protein sequence ID" value="CAF23903.1"/>
    <property type="molecule type" value="Genomic_DNA"/>
</dbReference>
<dbReference type="InterPro" id="IPR037124">
    <property type="entry name" value="Chaperonin_GroES_sf"/>
</dbReference>
<comment type="subunit">
    <text evidence="3">Heptamer of 7 subunits arranged in a ring. Interacts with the chaperonin GroEL.</text>
</comment>
<dbReference type="GO" id="GO:0046872">
    <property type="term" value="F:metal ion binding"/>
    <property type="evidence" value="ECO:0007669"/>
    <property type="project" value="TreeGrafter"/>
</dbReference>
<evidence type="ECO:0000313" key="6">
    <source>
        <dbReference type="Proteomes" id="UP000000529"/>
    </source>
</evidence>
<dbReference type="InterPro" id="IPR018369">
    <property type="entry name" value="Chaprnonin_Cpn10_CS"/>
</dbReference>
<dbReference type="SUPFAM" id="SSF50129">
    <property type="entry name" value="GroES-like"/>
    <property type="match status" value="1"/>
</dbReference>
<dbReference type="PROSITE" id="PS00681">
    <property type="entry name" value="CHAPERONINS_CPN10"/>
    <property type="match status" value="1"/>
</dbReference>
<protein>
    <recommendedName>
        <fullName evidence="3">Co-chaperonin GroES</fullName>
    </recommendedName>
    <alternativeName>
        <fullName evidence="3">10 kDa chaperonin</fullName>
    </alternativeName>
    <alternativeName>
        <fullName evidence="3">Chaperonin-10</fullName>
        <shortName evidence="3">Cpn10</shortName>
    </alternativeName>
</protein>
<name>Q6MBZ6_PARUW</name>
<dbReference type="GO" id="GO:0005737">
    <property type="term" value="C:cytoplasm"/>
    <property type="evidence" value="ECO:0007669"/>
    <property type="project" value="UniProtKB-SubCell"/>
</dbReference>
<organism evidence="5 6">
    <name type="scientific">Protochlamydia amoebophila (strain UWE25)</name>
    <dbReference type="NCBI Taxonomy" id="264201"/>
    <lineage>
        <taxon>Bacteria</taxon>
        <taxon>Pseudomonadati</taxon>
        <taxon>Chlamydiota</taxon>
        <taxon>Chlamydiia</taxon>
        <taxon>Parachlamydiales</taxon>
        <taxon>Parachlamydiaceae</taxon>
        <taxon>Candidatus Protochlamydia</taxon>
    </lineage>
</organism>
<dbReference type="HAMAP" id="MF_00580">
    <property type="entry name" value="CH10"/>
    <property type="match status" value="1"/>
</dbReference>
<evidence type="ECO:0000256" key="1">
    <source>
        <dbReference type="ARBA" id="ARBA00006975"/>
    </source>
</evidence>
<comment type="similarity">
    <text evidence="1 3 4">Belongs to the GroES chaperonin family.</text>
</comment>
<dbReference type="Proteomes" id="UP000000529">
    <property type="component" value="Chromosome"/>
</dbReference>
<accession>Q6MBZ6</accession>
<keyword evidence="2 3" id="KW-0143">Chaperone</keyword>
<dbReference type="PRINTS" id="PR00297">
    <property type="entry name" value="CHAPERONIN10"/>
</dbReference>
<keyword evidence="6" id="KW-1185">Reference proteome</keyword>
<dbReference type="InterPro" id="IPR020818">
    <property type="entry name" value="Chaperonin_GroES"/>
</dbReference>
<dbReference type="Gene3D" id="2.30.33.40">
    <property type="entry name" value="GroES chaperonin"/>
    <property type="match status" value="1"/>
</dbReference>
<keyword evidence="3" id="KW-0963">Cytoplasm</keyword>
<proteinExistence type="inferred from homology"/>
<dbReference type="SMART" id="SM00883">
    <property type="entry name" value="Cpn10"/>
    <property type="match status" value="1"/>
</dbReference>
<evidence type="ECO:0000313" key="5">
    <source>
        <dbReference type="EMBL" id="CAF23903.1"/>
    </source>
</evidence>
<dbReference type="CDD" id="cd00320">
    <property type="entry name" value="cpn10"/>
    <property type="match status" value="1"/>
</dbReference>
<dbReference type="GO" id="GO:0044183">
    <property type="term" value="F:protein folding chaperone"/>
    <property type="evidence" value="ECO:0007669"/>
    <property type="project" value="InterPro"/>
</dbReference>
<dbReference type="KEGG" id="pcu:PC_RS05680"/>